<dbReference type="FunFam" id="3.40.50.10490:FF:000013">
    <property type="entry name" value="Phosphoheptose isomerase"/>
    <property type="match status" value="1"/>
</dbReference>
<evidence type="ECO:0000256" key="11">
    <source>
        <dbReference type="ARBA" id="ARBA00022985"/>
    </source>
</evidence>
<evidence type="ECO:0000259" key="17">
    <source>
        <dbReference type="PROSITE" id="PS51464"/>
    </source>
</evidence>
<dbReference type="EMBL" id="FSSB01000007">
    <property type="protein sequence ID" value="SIO93066.1"/>
    <property type="molecule type" value="Genomic_DNA"/>
</dbReference>
<comment type="pathway">
    <text evidence="4">Bacterial outer membrane biogenesis; LPS core biosynthesis.</text>
</comment>
<feature type="binding site" evidence="16">
    <location>
        <position position="124"/>
    </location>
    <ligand>
        <name>substrate</name>
    </ligand>
</feature>
<gene>
    <name evidence="19" type="primary">gmhA_1</name>
    <name evidence="16" type="synonym">gmhA</name>
    <name evidence="18" type="synonym">gmhA_2</name>
    <name evidence="19" type="ORF">VSP9026_00714</name>
    <name evidence="18" type="ORF">Vspart_02490</name>
</gene>
<reference evidence="18" key="2">
    <citation type="submission" date="2019-11" db="EMBL/GenBank/DDBJ databases">
        <authorList>
            <person name="January G."/>
            <person name="Bunk B."/>
        </authorList>
    </citation>
    <scope>NUCLEOTIDE SEQUENCE</scope>
    <source>
        <strain evidence="18">3.6</strain>
    </source>
</reference>
<dbReference type="InterPro" id="IPR004515">
    <property type="entry name" value="Phosphoheptose_Isoase"/>
</dbReference>
<dbReference type="CDD" id="cd05006">
    <property type="entry name" value="SIS_GmhA"/>
    <property type="match status" value="1"/>
</dbReference>
<comment type="miscellaneous">
    <text evidence="16">The reaction produces a racemic mixture of D-glycero-alpha-D-manno-heptose 7-phosphate and D-glycero-beta-D-manno-heptose 7-phosphate.</text>
</comment>
<feature type="binding site" evidence="16">
    <location>
        <position position="172"/>
    </location>
    <ligand>
        <name>Zn(2+)</name>
        <dbReference type="ChEBI" id="CHEBI:29105"/>
    </ligand>
</feature>
<evidence type="ECO:0000256" key="3">
    <source>
        <dbReference type="ARBA" id="ARBA00004496"/>
    </source>
</evidence>
<dbReference type="InterPro" id="IPR035461">
    <property type="entry name" value="GmhA/DiaA"/>
</dbReference>
<feature type="binding site" evidence="16">
    <location>
        <position position="61"/>
    </location>
    <ligand>
        <name>Zn(2+)</name>
        <dbReference type="ChEBI" id="CHEBI:29105"/>
    </ligand>
</feature>
<evidence type="ECO:0000256" key="9">
    <source>
        <dbReference type="ARBA" id="ARBA00022723"/>
    </source>
</evidence>
<keyword evidence="9 16" id="KW-0479">Metal-binding</keyword>
<evidence type="ECO:0000256" key="7">
    <source>
        <dbReference type="ARBA" id="ARBA00012580"/>
    </source>
</evidence>
<reference evidence="18 21" key="3">
    <citation type="journal article" date="2020" name="J. Nat. Prod.">
        <title>Genomics-Metabolomics Profiling Disclosed Marine Vibrio spartinae 3.6 as a Producer of a New Branched Side Chain Prodigiosin.</title>
        <authorList>
            <person name="Vitale G.A."/>
            <person name="Sciarretta M."/>
            <person name="Palma Esposito F."/>
            <person name="January G.G."/>
            <person name="Giaccio M."/>
            <person name="Bunk B."/>
            <person name="Sproer C."/>
            <person name="Bajerski F."/>
            <person name="Power D."/>
            <person name="Festa C."/>
            <person name="Monti M.C."/>
            <person name="D'Auria M.V."/>
            <person name="de Pascale D."/>
        </authorList>
    </citation>
    <scope>NUCLEOTIDE SEQUENCE [LARGE SCALE GENOMIC DNA]</scope>
    <source>
        <strain evidence="18 21">3.6</strain>
    </source>
</reference>
<protein>
    <recommendedName>
        <fullName evidence="14 16">Phosphoheptose isomerase</fullName>
        <ecNumber evidence="7 16">5.3.1.28</ecNumber>
    </recommendedName>
    <alternativeName>
        <fullName evidence="15 16">Sedoheptulose 7-phosphate isomerase</fullName>
    </alternativeName>
</protein>
<dbReference type="RefSeq" id="WP_074371671.1">
    <property type="nucleotide sequence ID" value="NZ_AP024907.1"/>
</dbReference>
<evidence type="ECO:0000256" key="5">
    <source>
        <dbReference type="ARBA" id="ARBA00009894"/>
    </source>
</evidence>
<feature type="binding site" evidence="16">
    <location>
        <begin position="93"/>
        <end position="94"/>
    </location>
    <ligand>
        <name>substrate</name>
    </ligand>
</feature>
<dbReference type="GO" id="GO:0005737">
    <property type="term" value="C:cytoplasm"/>
    <property type="evidence" value="ECO:0007669"/>
    <property type="project" value="UniProtKB-SubCell"/>
</dbReference>
<dbReference type="InterPro" id="IPR046348">
    <property type="entry name" value="SIS_dom_sf"/>
</dbReference>
<feature type="binding site" evidence="16">
    <location>
        <position position="172"/>
    </location>
    <ligand>
        <name>substrate</name>
    </ligand>
</feature>
<evidence type="ECO:0000256" key="2">
    <source>
        <dbReference type="ARBA" id="ARBA00003172"/>
    </source>
</evidence>
<comment type="catalytic activity">
    <reaction evidence="1 16">
        <text>2 D-sedoheptulose 7-phosphate = D-glycero-alpha-D-manno-heptose 7-phosphate + D-glycero-beta-D-manno-heptose 7-phosphate</text>
        <dbReference type="Rhea" id="RHEA:27489"/>
        <dbReference type="ChEBI" id="CHEBI:57483"/>
        <dbReference type="ChEBI" id="CHEBI:60203"/>
        <dbReference type="ChEBI" id="CHEBI:60204"/>
        <dbReference type="EC" id="5.3.1.28"/>
    </reaction>
</comment>
<comment type="similarity">
    <text evidence="5 16">Belongs to the SIS family. GmhA subfamily.</text>
</comment>
<feature type="binding site" evidence="16">
    <location>
        <position position="65"/>
    </location>
    <ligand>
        <name>substrate</name>
    </ligand>
</feature>
<evidence type="ECO:0000313" key="20">
    <source>
        <dbReference type="Proteomes" id="UP000184774"/>
    </source>
</evidence>
<evidence type="ECO:0000256" key="6">
    <source>
        <dbReference type="ARBA" id="ARBA00011881"/>
    </source>
</evidence>
<evidence type="ECO:0000256" key="13">
    <source>
        <dbReference type="ARBA" id="ARBA00023277"/>
    </source>
</evidence>
<accession>A0A1N6M123</accession>
<keyword evidence="13 16" id="KW-0119">Carbohydrate metabolism</keyword>
<evidence type="ECO:0000313" key="21">
    <source>
        <dbReference type="Proteomes" id="UP000515264"/>
    </source>
</evidence>
<dbReference type="Pfam" id="PF13580">
    <property type="entry name" value="SIS_2"/>
    <property type="match status" value="1"/>
</dbReference>
<dbReference type="InterPro" id="IPR050099">
    <property type="entry name" value="SIS_GmhA/DiaA_subfam"/>
</dbReference>
<sequence length="191" mass="20614">MYHDLIKNELDEAADVLNKFLSDEHNIAQIEAAAKLIADSFKQGGKVLSCGNGGSHCDAMHFAEELTGRYRDNRPGYPGIAISDPSHLSCVSNDFGYEFVFSRYVEAVGATGDVLFGLSTSGNSGNILKAIEAAKAKGMKSIALTGKDGGKMAGVADVEIRVPHFGYADRIQEIHIKIIHILIMLIEKEMA</sequence>
<proteinExistence type="inferred from homology"/>
<comment type="function">
    <text evidence="2 16">Catalyzes the isomerization of sedoheptulose 7-phosphate in D-glycero-D-manno-heptose 7-phosphate.</text>
</comment>
<keyword evidence="11" id="KW-0448">Lipopolysaccharide biosynthesis</keyword>
<comment type="subcellular location">
    <subcellularLocation>
        <location evidence="3 16">Cytoplasm</location>
    </subcellularLocation>
</comment>
<evidence type="ECO:0000313" key="19">
    <source>
        <dbReference type="EMBL" id="SIO93066.1"/>
    </source>
</evidence>
<dbReference type="Proteomes" id="UP000184774">
    <property type="component" value="Unassembled WGS sequence"/>
</dbReference>
<evidence type="ECO:0000256" key="16">
    <source>
        <dbReference type="HAMAP-Rule" id="MF_00067"/>
    </source>
</evidence>
<dbReference type="PANTHER" id="PTHR30390">
    <property type="entry name" value="SEDOHEPTULOSE 7-PHOSPHATE ISOMERASE / DNAA INITIATOR-ASSOCIATING FACTOR FOR REPLICATION INITIATION"/>
    <property type="match status" value="1"/>
</dbReference>
<keyword evidence="21" id="KW-1185">Reference proteome</keyword>
<dbReference type="Gene3D" id="3.40.50.10490">
    <property type="entry name" value="Glucose-6-phosphate isomerase like protein, domain 1"/>
    <property type="match status" value="1"/>
</dbReference>
<dbReference type="HAMAP" id="MF_00067">
    <property type="entry name" value="GmhA"/>
    <property type="match status" value="1"/>
</dbReference>
<evidence type="ECO:0000256" key="12">
    <source>
        <dbReference type="ARBA" id="ARBA00023235"/>
    </source>
</evidence>
<comment type="subunit">
    <text evidence="6 16">Homotetramer.</text>
</comment>
<dbReference type="NCBIfam" id="NF001628">
    <property type="entry name" value="PRK00414.1"/>
    <property type="match status" value="1"/>
</dbReference>
<feature type="binding site" evidence="16">
    <location>
        <position position="65"/>
    </location>
    <ligand>
        <name>Zn(2+)</name>
        <dbReference type="ChEBI" id="CHEBI:29105"/>
    </ligand>
</feature>
<dbReference type="EC" id="5.3.1.28" evidence="7 16"/>
<organism evidence="19 20">
    <name type="scientific">Vibrio spartinae</name>
    <dbReference type="NCBI Taxonomy" id="1918945"/>
    <lineage>
        <taxon>Bacteria</taxon>
        <taxon>Pseudomonadati</taxon>
        <taxon>Pseudomonadota</taxon>
        <taxon>Gammaproteobacteria</taxon>
        <taxon>Vibrionales</taxon>
        <taxon>Vibrionaceae</taxon>
        <taxon>Vibrio</taxon>
    </lineage>
</organism>
<feature type="binding site" evidence="16">
    <location>
        <begin position="119"/>
        <end position="121"/>
    </location>
    <ligand>
        <name>substrate</name>
    </ligand>
</feature>
<keyword evidence="8 16" id="KW-0963">Cytoplasm</keyword>
<feature type="binding site" evidence="16">
    <location>
        <position position="180"/>
    </location>
    <ligand>
        <name>Zn(2+)</name>
        <dbReference type="ChEBI" id="CHEBI:29105"/>
    </ligand>
</feature>
<dbReference type="PROSITE" id="PS51464">
    <property type="entry name" value="SIS"/>
    <property type="match status" value="1"/>
</dbReference>
<dbReference type="AlphaFoldDB" id="A0A1N6M123"/>
<dbReference type="GO" id="GO:0009103">
    <property type="term" value="P:lipopolysaccharide biosynthetic process"/>
    <property type="evidence" value="ECO:0007669"/>
    <property type="project" value="UniProtKB-KW"/>
</dbReference>
<evidence type="ECO:0000256" key="4">
    <source>
        <dbReference type="ARBA" id="ARBA00004713"/>
    </source>
</evidence>
<evidence type="ECO:0000256" key="1">
    <source>
        <dbReference type="ARBA" id="ARBA00000348"/>
    </source>
</evidence>
<dbReference type="PANTHER" id="PTHR30390:SF7">
    <property type="entry name" value="PHOSPHOHEPTOSE ISOMERASE"/>
    <property type="match status" value="1"/>
</dbReference>
<evidence type="ECO:0000313" key="18">
    <source>
        <dbReference type="EMBL" id="QMV15197.1"/>
    </source>
</evidence>
<dbReference type="GO" id="GO:0097367">
    <property type="term" value="F:carbohydrate derivative binding"/>
    <property type="evidence" value="ECO:0007669"/>
    <property type="project" value="InterPro"/>
</dbReference>
<dbReference type="GO" id="GO:2001061">
    <property type="term" value="P:D-glycero-D-manno-heptose 7-phosphate biosynthetic process"/>
    <property type="evidence" value="ECO:0007669"/>
    <property type="project" value="UniProtKB-UniPathway"/>
</dbReference>
<keyword evidence="10 16" id="KW-0862">Zinc</keyword>
<name>A0A1N6M123_9VIBR</name>
<dbReference type="EMBL" id="CP046268">
    <property type="protein sequence ID" value="QMV15197.1"/>
    <property type="molecule type" value="Genomic_DNA"/>
</dbReference>
<dbReference type="NCBIfam" id="TIGR00441">
    <property type="entry name" value="gmhA"/>
    <property type="match status" value="1"/>
</dbReference>
<dbReference type="UniPathway" id="UPA00041">
    <property type="reaction ID" value="UER00436"/>
</dbReference>
<evidence type="ECO:0000256" key="14">
    <source>
        <dbReference type="ARBA" id="ARBA00072588"/>
    </source>
</evidence>
<reference evidence="19 20" key="1">
    <citation type="submission" date="2016-12" db="EMBL/GenBank/DDBJ databases">
        <authorList>
            <person name="Song W.-J."/>
            <person name="Kurnit D.M."/>
        </authorList>
    </citation>
    <scope>NUCLEOTIDE SEQUENCE [LARGE SCALE GENOMIC DNA]</scope>
    <source>
        <strain evidence="19 20">CECT 9026</strain>
    </source>
</reference>
<dbReference type="OrthoDB" id="9810929at2"/>
<evidence type="ECO:0000256" key="8">
    <source>
        <dbReference type="ARBA" id="ARBA00022490"/>
    </source>
</evidence>
<dbReference type="InterPro" id="IPR001347">
    <property type="entry name" value="SIS_dom"/>
</dbReference>
<keyword evidence="12 16" id="KW-0413">Isomerase</keyword>
<dbReference type="SUPFAM" id="SSF53697">
    <property type="entry name" value="SIS domain"/>
    <property type="match status" value="1"/>
</dbReference>
<comment type="cofactor">
    <cofactor evidence="16">
        <name>Zn(2+)</name>
        <dbReference type="ChEBI" id="CHEBI:29105"/>
    </cofactor>
    <text evidence="16">Binds 1 zinc ion per subunit.</text>
</comment>
<feature type="domain" description="SIS" evidence="17">
    <location>
        <begin position="37"/>
        <end position="191"/>
    </location>
</feature>
<evidence type="ECO:0000256" key="10">
    <source>
        <dbReference type="ARBA" id="ARBA00022833"/>
    </source>
</evidence>
<dbReference type="Proteomes" id="UP000515264">
    <property type="component" value="Chromosome 1"/>
</dbReference>
<evidence type="ECO:0000256" key="15">
    <source>
        <dbReference type="ARBA" id="ARBA00077444"/>
    </source>
</evidence>
<dbReference type="GO" id="GO:0008968">
    <property type="term" value="F:D-sedoheptulose 7-phosphate isomerase activity"/>
    <property type="evidence" value="ECO:0007669"/>
    <property type="project" value="UniProtKB-UniRule"/>
</dbReference>
<feature type="binding site" evidence="16">
    <location>
        <begin position="52"/>
        <end position="54"/>
    </location>
    <ligand>
        <name>substrate</name>
    </ligand>
</feature>
<comment type="pathway">
    <text evidence="16">Carbohydrate biosynthesis; D-glycero-D-manno-heptose 7-phosphate biosynthesis; D-glycero-alpha-D-manno-heptose 7-phosphate and D-glycero-beta-D-manno-heptose 7-phosphate from sedoheptulose 7-phosphate: step 1/1.</text>
</comment>
<dbReference type="GO" id="GO:0008270">
    <property type="term" value="F:zinc ion binding"/>
    <property type="evidence" value="ECO:0007669"/>
    <property type="project" value="UniProtKB-UniRule"/>
</dbReference>